<feature type="region of interest" description="Disordered" evidence="3">
    <location>
        <begin position="543"/>
        <end position="573"/>
    </location>
</feature>
<dbReference type="Pfam" id="PF13540">
    <property type="entry name" value="RCC1_2"/>
    <property type="match status" value="1"/>
</dbReference>
<dbReference type="InterPro" id="IPR001810">
    <property type="entry name" value="F-box_dom"/>
</dbReference>
<reference evidence="6" key="2">
    <citation type="submission" date="2013-12" db="EMBL/GenBank/DDBJ databases">
        <title>Evolution of pathogenesis and genome organization in the Tremellales.</title>
        <authorList>
            <person name="Cuomo C."/>
            <person name="Litvintseva A."/>
            <person name="Heitman J."/>
            <person name="Chen Y."/>
            <person name="Sun S."/>
            <person name="Springer D."/>
            <person name="Dromer F."/>
            <person name="Young S."/>
            <person name="Zeng Q."/>
            <person name="Chapman S."/>
            <person name="Gujja S."/>
            <person name="Saif S."/>
            <person name="Birren B."/>
        </authorList>
    </citation>
    <scope>NUCLEOTIDE SEQUENCE [LARGE SCALE GENOMIC DNA]</scope>
    <source>
        <strain evidence="6">BCC8398</strain>
    </source>
</reference>
<dbReference type="AlphaFoldDB" id="A0A1B9GZS5"/>
<reference evidence="5 6" key="1">
    <citation type="submission" date="2013-07" db="EMBL/GenBank/DDBJ databases">
        <title>The Genome Sequence of Cryptococcus heveanensis BCC8398.</title>
        <authorList>
            <consortium name="The Broad Institute Genome Sequencing Platform"/>
            <person name="Cuomo C."/>
            <person name="Litvintseva A."/>
            <person name="Chen Y."/>
            <person name="Heitman J."/>
            <person name="Sun S."/>
            <person name="Springer D."/>
            <person name="Dromer F."/>
            <person name="Young S.K."/>
            <person name="Zeng Q."/>
            <person name="Gargeya S."/>
            <person name="Fitzgerald M."/>
            <person name="Abouelleil A."/>
            <person name="Alvarado L."/>
            <person name="Berlin A.M."/>
            <person name="Chapman S.B."/>
            <person name="Dewar J."/>
            <person name="Goldberg J."/>
            <person name="Griggs A."/>
            <person name="Gujja S."/>
            <person name="Hansen M."/>
            <person name="Howarth C."/>
            <person name="Imamovic A."/>
            <person name="Larimer J."/>
            <person name="McCowan C."/>
            <person name="Murphy C."/>
            <person name="Pearson M."/>
            <person name="Priest M."/>
            <person name="Roberts A."/>
            <person name="Saif S."/>
            <person name="Shea T."/>
            <person name="Sykes S."/>
            <person name="Wortman J."/>
            <person name="Nusbaum C."/>
            <person name="Birren B."/>
        </authorList>
    </citation>
    <scope>NUCLEOTIDE SEQUENCE [LARGE SCALE GENOMIC DNA]</scope>
    <source>
        <strain evidence="5 6">BCC8398</strain>
    </source>
</reference>
<protein>
    <recommendedName>
        <fullName evidence="4">F-box domain-containing protein</fullName>
    </recommendedName>
</protein>
<name>A0A1B9GZS5_9TREE</name>
<feature type="region of interest" description="Disordered" evidence="3">
    <location>
        <begin position="702"/>
        <end position="729"/>
    </location>
</feature>
<dbReference type="OrthoDB" id="61110at2759"/>
<dbReference type="Proteomes" id="UP000092666">
    <property type="component" value="Unassembled WGS sequence"/>
</dbReference>
<sequence length="789" mass="83278">MASGPSLGDIPAEVVLEFLLPALQLKDLVSLSAVNRQFNVLTNDSSLWRQKTLTDFNFPAASHPSSPSPGWWKRVYLGLLHPKAYVWGSSDNSRLGQADRGSDRRFSRFVDIPCEIRWDLNPGSDVRGGRTWVEHLTDSLASRTGGGGGGGGGGDGGSRRGTGQGAGAGEDDGGHVANGVVDLQAGGWSFTARTSDGAVWVWGQLDGTRPGFRVQSWEDKHCPCPEPTRIPLPCRSEAISAGRRHLLVLDTDNLIWEMSAWGKAYHHTAPELTAPSGHGTTRHPPQIIQLSAGWDHSAALSAEGDIHVWYPFSEAYEAGLTADDALNGPLGGVSREDGEMDDKRAVRWGTVGNDVVQTLPLVPSRPTYDEDDSLDMTLPAGVKSKQDLSAEWSEYQSTRSQKAIEEGERVVKIASGEDFVVALKKNGEVWLTRVKQAAPPLWQYLPYFSSPNITHITAQFRSLTTYATPTPTSSLASASASPSSSTDTRVNHARLPDYSSTFADTLLPEALPSLQGRGVIQVAIGDYHYAALTDKGEMLTWGQGNSGQLGRGADRSGSEPTKVSFSNSNRGQTVAELEEGRHDDGFVFAITAGGWHTGALVLGNPKGIVEEPSEQPRQDQHPPLQRHTPSGINVGYLHNDTQTGSSSASPMPGTFPVQSPSASPALGGRNANESSSGIFGNHTGHGVRAMPFFRVGFAGRGASVSGGRGGSSSHPAQNQDAGQEGTHVVQGGLGRGVPVFRVGFAGRGGSRGGAAAAAGAAASPADRHGGTQHGTNEGNGVGFSENGPH</sequence>
<feature type="compositionally biased region" description="Polar residues" evidence="3">
    <location>
        <begin position="639"/>
        <end position="649"/>
    </location>
</feature>
<feature type="compositionally biased region" description="Gly residues" evidence="3">
    <location>
        <begin position="144"/>
        <end position="168"/>
    </location>
</feature>
<feature type="region of interest" description="Disordered" evidence="3">
    <location>
        <begin position="748"/>
        <end position="789"/>
    </location>
</feature>
<accession>A0A1B9GZS5</accession>
<feature type="repeat" description="RCC1" evidence="2">
    <location>
        <begin position="197"/>
        <end position="252"/>
    </location>
</feature>
<evidence type="ECO:0000256" key="3">
    <source>
        <dbReference type="SAM" id="MobiDB-lite"/>
    </source>
</evidence>
<dbReference type="SUPFAM" id="SSF50985">
    <property type="entry name" value="RCC1/BLIP-II"/>
    <property type="match status" value="1"/>
</dbReference>
<dbReference type="PANTHER" id="PTHR22870:SF408">
    <property type="entry name" value="OS09G0560450 PROTEIN"/>
    <property type="match status" value="1"/>
</dbReference>
<feature type="region of interest" description="Disordered" evidence="3">
    <location>
        <begin position="139"/>
        <end position="175"/>
    </location>
</feature>
<dbReference type="InterPro" id="IPR036047">
    <property type="entry name" value="F-box-like_dom_sf"/>
</dbReference>
<dbReference type="InterPro" id="IPR051210">
    <property type="entry name" value="Ub_ligase/GEF_domain"/>
</dbReference>
<feature type="compositionally biased region" description="Polar residues" evidence="3">
    <location>
        <begin position="558"/>
        <end position="572"/>
    </location>
</feature>
<feature type="compositionally biased region" description="Low complexity" evidence="3">
    <location>
        <begin position="753"/>
        <end position="764"/>
    </location>
</feature>
<dbReference type="Gene3D" id="1.20.1280.50">
    <property type="match status" value="1"/>
</dbReference>
<dbReference type="PROSITE" id="PS50012">
    <property type="entry name" value="RCC1_3"/>
    <property type="match status" value="2"/>
</dbReference>
<dbReference type="PANTHER" id="PTHR22870">
    <property type="entry name" value="REGULATOR OF CHROMOSOME CONDENSATION"/>
    <property type="match status" value="1"/>
</dbReference>
<feature type="region of interest" description="Disordered" evidence="3">
    <location>
        <begin position="606"/>
        <end position="682"/>
    </location>
</feature>
<keyword evidence="6" id="KW-1185">Reference proteome</keyword>
<dbReference type="Gene3D" id="2.130.10.30">
    <property type="entry name" value="Regulator of chromosome condensation 1/beta-lactamase-inhibitor protein II"/>
    <property type="match status" value="1"/>
</dbReference>
<dbReference type="Pfam" id="PF12937">
    <property type="entry name" value="F-box-like"/>
    <property type="match status" value="1"/>
</dbReference>
<feature type="domain" description="F-box" evidence="4">
    <location>
        <begin position="8"/>
        <end position="52"/>
    </location>
</feature>
<dbReference type="SUPFAM" id="SSF81383">
    <property type="entry name" value="F-box domain"/>
    <property type="match status" value="1"/>
</dbReference>
<evidence type="ECO:0000256" key="1">
    <source>
        <dbReference type="ARBA" id="ARBA00022737"/>
    </source>
</evidence>
<gene>
    <name evidence="5" type="ORF">I316_01758</name>
</gene>
<proteinExistence type="predicted"/>
<feature type="repeat" description="RCC1" evidence="2">
    <location>
        <begin position="536"/>
        <end position="603"/>
    </location>
</feature>
<dbReference type="InterPro" id="IPR000408">
    <property type="entry name" value="Reg_chr_condens"/>
</dbReference>
<dbReference type="EMBL" id="KI669495">
    <property type="protein sequence ID" value="OCF36509.1"/>
    <property type="molecule type" value="Genomic_DNA"/>
</dbReference>
<dbReference type="PROSITE" id="PS00626">
    <property type="entry name" value="RCC1_2"/>
    <property type="match status" value="1"/>
</dbReference>
<keyword evidence="1" id="KW-0677">Repeat</keyword>
<evidence type="ECO:0000313" key="6">
    <source>
        <dbReference type="Proteomes" id="UP000092666"/>
    </source>
</evidence>
<evidence type="ECO:0000259" key="4">
    <source>
        <dbReference type="Pfam" id="PF12937"/>
    </source>
</evidence>
<dbReference type="InterPro" id="IPR009091">
    <property type="entry name" value="RCC1/BLIP-II"/>
</dbReference>
<organism evidence="5 6">
    <name type="scientific">Kwoniella heveanensis BCC8398</name>
    <dbReference type="NCBI Taxonomy" id="1296120"/>
    <lineage>
        <taxon>Eukaryota</taxon>
        <taxon>Fungi</taxon>
        <taxon>Dikarya</taxon>
        <taxon>Basidiomycota</taxon>
        <taxon>Agaricomycotina</taxon>
        <taxon>Tremellomycetes</taxon>
        <taxon>Tremellales</taxon>
        <taxon>Cryptococcaceae</taxon>
        <taxon>Kwoniella</taxon>
    </lineage>
</organism>
<evidence type="ECO:0000313" key="5">
    <source>
        <dbReference type="EMBL" id="OCF36509.1"/>
    </source>
</evidence>
<evidence type="ECO:0000256" key="2">
    <source>
        <dbReference type="PROSITE-ProRule" id="PRU00235"/>
    </source>
</evidence>
<dbReference type="STRING" id="1296120.A0A1B9GZS5"/>